<evidence type="ECO:0000256" key="1">
    <source>
        <dbReference type="ARBA" id="ARBA00008998"/>
    </source>
</evidence>
<dbReference type="InterPro" id="IPR039730">
    <property type="entry name" value="Jlp2/Ccd25"/>
</dbReference>
<feature type="domain" description="NFACT RNA-binding" evidence="3">
    <location>
        <begin position="1"/>
        <end position="115"/>
    </location>
</feature>
<gene>
    <name evidence="4" type="ORF">COCSUDRAFT_28552</name>
</gene>
<dbReference type="Proteomes" id="UP000007264">
    <property type="component" value="Unassembled WGS sequence"/>
</dbReference>
<organism evidence="4 5">
    <name type="scientific">Coccomyxa subellipsoidea (strain C-169)</name>
    <name type="common">Green microalga</name>
    <dbReference type="NCBI Taxonomy" id="574566"/>
    <lineage>
        <taxon>Eukaryota</taxon>
        <taxon>Viridiplantae</taxon>
        <taxon>Chlorophyta</taxon>
        <taxon>core chlorophytes</taxon>
        <taxon>Trebouxiophyceae</taxon>
        <taxon>Trebouxiophyceae incertae sedis</taxon>
        <taxon>Coccomyxaceae</taxon>
        <taxon>Coccomyxa</taxon>
        <taxon>Coccomyxa subellipsoidea</taxon>
    </lineage>
</organism>
<dbReference type="KEGG" id="csl:COCSUDRAFT_28552"/>
<dbReference type="AlphaFoldDB" id="I0Z020"/>
<comment type="similarity">
    <text evidence="1">Belongs to the CCDC25 family.</text>
</comment>
<evidence type="ECO:0000259" key="3">
    <source>
        <dbReference type="Pfam" id="PF05670"/>
    </source>
</evidence>
<dbReference type="PANTHER" id="PTHR13049:SF2">
    <property type="entry name" value="COILED-COIL DOMAIN-CONTAINING PROTEIN 25"/>
    <property type="match status" value="1"/>
</dbReference>
<protein>
    <submittedName>
        <fullName evidence="4">DUF814-domain-containing protein</fullName>
    </submittedName>
</protein>
<dbReference type="PANTHER" id="PTHR13049">
    <property type="entry name" value="DUF814-RELATED"/>
    <property type="match status" value="1"/>
</dbReference>
<dbReference type="OrthoDB" id="200398at2759"/>
<dbReference type="Pfam" id="PF05670">
    <property type="entry name" value="NFACT-R_1"/>
    <property type="match status" value="1"/>
</dbReference>
<feature type="region of interest" description="Disordered" evidence="2">
    <location>
        <begin position="191"/>
        <end position="218"/>
    </location>
</feature>
<dbReference type="GeneID" id="17041987"/>
<sequence length="218" mass="25283">MVFYFHPCGFDAVKKDYLIYMGKDKFENEDLIRYSIPLDVWFHVDDLSSAHVYLRLPPGKSFEDIPSDTLEDCCQLVKANSIQGNKLDNVGIVWTPVSNLKKTASMEVGQVGFKDIKLIKKTKVESRVNAIVNRLNATKREEYPDLAAEREAYEKEVRLQRKGEIQAQKRSEKAAKEAAVREAEMRSYKHVMKEENMMTSKEVSQKYSSFQDYEEDFM</sequence>
<evidence type="ECO:0000313" key="4">
    <source>
        <dbReference type="EMBL" id="EIE23989.1"/>
    </source>
</evidence>
<reference evidence="4 5" key="1">
    <citation type="journal article" date="2012" name="Genome Biol.">
        <title>The genome of the polar eukaryotic microalga coccomyxa subellipsoidea reveals traits of cold adaptation.</title>
        <authorList>
            <person name="Blanc G."/>
            <person name="Agarkova I."/>
            <person name="Grimwood J."/>
            <person name="Kuo A."/>
            <person name="Brueggeman A."/>
            <person name="Dunigan D."/>
            <person name="Gurnon J."/>
            <person name="Ladunga I."/>
            <person name="Lindquist E."/>
            <person name="Lucas S."/>
            <person name="Pangilinan J."/>
            <person name="Proschold T."/>
            <person name="Salamov A."/>
            <person name="Schmutz J."/>
            <person name="Weeks D."/>
            <person name="Yamada T."/>
            <person name="Claverie J.M."/>
            <person name="Grigoriev I."/>
            <person name="Van Etten J."/>
            <person name="Lomsadze A."/>
            <person name="Borodovsky M."/>
        </authorList>
    </citation>
    <scope>NUCLEOTIDE SEQUENCE [LARGE SCALE GENOMIC DNA]</scope>
    <source>
        <strain evidence="4 5">C-169</strain>
    </source>
</reference>
<keyword evidence="5" id="KW-1185">Reference proteome</keyword>
<accession>I0Z020</accession>
<dbReference type="RefSeq" id="XP_005648533.1">
    <property type="nucleotide sequence ID" value="XM_005648476.1"/>
</dbReference>
<dbReference type="EMBL" id="AGSI01000006">
    <property type="protein sequence ID" value="EIE23989.1"/>
    <property type="molecule type" value="Genomic_DNA"/>
</dbReference>
<comment type="caution">
    <text evidence="4">The sequence shown here is derived from an EMBL/GenBank/DDBJ whole genome shotgun (WGS) entry which is preliminary data.</text>
</comment>
<dbReference type="eggNOG" id="KOG3272">
    <property type="taxonomic scope" value="Eukaryota"/>
</dbReference>
<evidence type="ECO:0000313" key="5">
    <source>
        <dbReference type="Proteomes" id="UP000007264"/>
    </source>
</evidence>
<feature type="compositionally biased region" description="Polar residues" evidence="2">
    <location>
        <begin position="197"/>
        <end position="211"/>
    </location>
</feature>
<proteinExistence type="inferred from homology"/>
<name>I0Z020_COCSC</name>
<dbReference type="InterPro" id="IPR008532">
    <property type="entry name" value="NFACT_RNA-bd"/>
</dbReference>
<evidence type="ECO:0000256" key="2">
    <source>
        <dbReference type="SAM" id="MobiDB-lite"/>
    </source>
</evidence>